<evidence type="ECO:0000313" key="2">
    <source>
        <dbReference type="Proteomes" id="UP000271573"/>
    </source>
</evidence>
<dbReference type="AlphaFoldDB" id="A0A3G9IUK2"/>
<keyword evidence="2" id="KW-1185">Reference proteome</keyword>
<dbReference type="EMBL" id="AP019307">
    <property type="protein sequence ID" value="BBH17321.1"/>
    <property type="molecule type" value="Genomic_DNA"/>
</dbReference>
<accession>A0A3G9IUK2</accession>
<dbReference type="Proteomes" id="UP000271573">
    <property type="component" value="Chromosome"/>
</dbReference>
<sequence>MADLAHHVLVNRLLTALAATLAIGVTGCGSKASAPGPTGSAISAHAAPQTEASLRSILLEQARLARDTHPTSLFYAQPTPQRASYVLLAKGWFTGGQPKATGVVLCLTVPVGTTSPSSVVVGEADLCAHDIGPFVRLAGVPQPHDPVDELRAVVLEAAAECRATHPTGMAYRRTTLGVAQRLFGRSSVDPPPTTPKYLLVAHGTFRCPWGGTLYQPFATGDVLLIAVDVHKPFVKPWPEELPPTSAVTSIIGPMTSLE</sequence>
<evidence type="ECO:0000313" key="1">
    <source>
        <dbReference type="EMBL" id="BBH17321.1"/>
    </source>
</evidence>
<gene>
    <name evidence="1" type="ORF">Back2_16080</name>
</gene>
<protein>
    <submittedName>
        <fullName evidence="1">Uncharacterized protein</fullName>
    </submittedName>
</protein>
<proteinExistence type="predicted"/>
<dbReference type="KEGG" id="nbe:Back2_16080"/>
<name>A0A3G9IUK2_9ACTN</name>
<organism evidence="1 2">
    <name type="scientific">Nocardioides baekrokdamisoli</name>
    <dbReference type="NCBI Taxonomy" id="1804624"/>
    <lineage>
        <taxon>Bacteria</taxon>
        <taxon>Bacillati</taxon>
        <taxon>Actinomycetota</taxon>
        <taxon>Actinomycetes</taxon>
        <taxon>Propionibacteriales</taxon>
        <taxon>Nocardioidaceae</taxon>
        <taxon>Nocardioides</taxon>
    </lineage>
</organism>
<reference evidence="1 2" key="1">
    <citation type="submission" date="2018-11" db="EMBL/GenBank/DDBJ databases">
        <title>Complete genome sequence of Nocardioides baekrokdamisoli strain KCTC 39748.</title>
        <authorList>
            <person name="Kang S.W."/>
            <person name="Lee K.C."/>
            <person name="Kim K.K."/>
            <person name="Kim J.S."/>
            <person name="Kim D.S."/>
            <person name="Ko S.H."/>
            <person name="Yang S.H."/>
            <person name="Shin Y.K."/>
            <person name="Lee J.S."/>
        </authorList>
    </citation>
    <scope>NUCLEOTIDE SEQUENCE [LARGE SCALE GENOMIC DNA]</scope>
    <source>
        <strain evidence="1 2">KCTC 39748</strain>
    </source>
</reference>